<evidence type="ECO:0000256" key="6">
    <source>
        <dbReference type="ARBA" id="ARBA00023157"/>
    </source>
</evidence>
<dbReference type="PANTHER" id="PTHR24271">
    <property type="entry name" value="KALLIKREIN-RELATED"/>
    <property type="match status" value="1"/>
</dbReference>
<dbReference type="Pfam" id="PF00089">
    <property type="entry name" value="Trypsin"/>
    <property type="match status" value="1"/>
</dbReference>
<evidence type="ECO:0000256" key="4">
    <source>
        <dbReference type="ARBA" id="ARBA00022801"/>
    </source>
</evidence>
<dbReference type="AlphaFoldDB" id="K4HZZ3"/>
<keyword evidence="5 7" id="KW-0720">Serine protease</keyword>
<keyword evidence="2" id="KW-0800">Toxin</keyword>
<evidence type="ECO:0000256" key="1">
    <source>
        <dbReference type="ARBA" id="ARBA00009228"/>
    </source>
</evidence>
<dbReference type="PROSITE" id="PS00135">
    <property type="entry name" value="TRYPSIN_SER"/>
    <property type="match status" value="1"/>
</dbReference>
<reference evidence="10" key="1">
    <citation type="journal article" date="2012" name="J. Mol. Evol.">
        <title>Structural and molecular diversification of the Anguimorpha lizard mandibular venom gland system in the arboreal species Abronia graminea.</title>
        <authorList>
            <person name="Koludarov I."/>
            <person name="Sunagar K."/>
            <person name="Undheim E.A."/>
            <person name="Jackson T.N."/>
            <person name="Ruder T."/>
            <person name="Whitehead D."/>
            <person name="Saucedo A.C."/>
            <person name="Mora G.R."/>
            <person name="Alagon A.C."/>
            <person name="King G."/>
            <person name="Antunes A."/>
            <person name="Fry B.G."/>
        </authorList>
    </citation>
    <scope>NUCLEOTIDE SEQUENCE</scope>
</reference>
<keyword evidence="8" id="KW-0732">Signal</keyword>
<proteinExistence type="evidence at transcript level"/>
<dbReference type="PROSITE" id="PS50240">
    <property type="entry name" value="TRYPSIN_DOM"/>
    <property type="match status" value="1"/>
</dbReference>
<comment type="similarity">
    <text evidence="1">Belongs to the peptidase S1 family. Snake venom subfamily.</text>
</comment>
<keyword evidence="3 7" id="KW-0645">Protease</keyword>
<dbReference type="InterPro" id="IPR009003">
    <property type="entry name" value="Peptidase_S1_PA"/>
</dbReference>
<keyword evidence="4 7" id="KW-0378">Hydrolase</keyword>
<dbReference type="GO" id="GO:0006508">
    <property type="term" value="P:proteolysis"/>
    <property type="evidence" value="ECO:0007669"/>
    <property type="project" value="UniProtKB-KW"/>
</dbReference>
<dbReference type="SMART" id="SM00020">
    <property type="entry name" value="Tryp_SPc"/>
    <property type="match status" value="1"/>
</dbReference>
<evidence type="ECO:0000313" key="10">
    <source>
        <dbReference type="EMBL" id="AFU63206.1"/>
    </source>
</evidence>
<dbReference type="GO" id="GO:0005576">
    <property type="term" value="C:extracellular region"/>
    <property type="evidence" value="ECO:0007669"/>
    <property type="project" value="UniProtKB-ARBA"/>
</dbReference>
<dbReference type="Gene3D" id="2.40.10.10">
    <property type="entry name" value="Trypsin-like serine proteases"/>
    <property type="match status" value="2"/>
</dbReference>
<dbReference type="EMBL" id="JX459932">
    <property type="protein sequence ID" value="AFU63206.1"/>
    <property type="molecule type" value="mRNA"/>
</dbReference>
<dbReference type="InterPro" id="IPR043504">
    <property type="entry name" value="Peptidase_S1_PA_chymotrypsin"/>
</dbReference>
<evidence type="ECO:0000256" key="5">
    <source>
        <dbReference type="ARBA" id="ARBA00022825"/>
    </source>
</evidence>
<dbReference type="SUPFAM" id="SSF50494">
    <property type="entry name" value="Trypsin-like serine proteases"/>
    <property type="match status" value="1"/>
</dbReference>
<dbReference type="InterPro" id="IPR001314">
    <property type="entry name" value="Peptidase_S1A"/>
</dbReference>
<organism evidence="10">
    <name type="scientific">Abronia graminea</name>
    <name type="common">Terrestrial arboreal alligator lizard</name>
    <name type="synonym">Gerrhonotus gramineus</name>
    <dbReference type="NCBI Taxonomy" id="278977"/>
    <lineage>
        <taxon>Eukaryota</taxon>
        <taxon>Metazoa</taxon>
        <taxon>Chordata</taxon>
        <taxon>Craniata</taxon>
        <taxon>Vertebrata</taxon>
        <taxon>Euteleostomi</taxon>
        <taxon>Lepidosauria</taxon>
        <taxon>Squamata</taxon>
        <taxon>Bifurcata</taxon>
        <taxon>Unidentata</taxon>
        <taxon>Episquamata</taxon>
        <taxon>Toxicofera</taxon>
        <taxon>Anguimorpha</taxon>
        <taxon>Neoanguimorpha</taxon>
        <taxon>Anguioidea</taxon>
        <taxon>Anguidae</taxon>
        <taxon>Abronia</taxon>
    </lineage>
</organism>
<accession>K4HZZ3</accession>
<dbReference type="InterPro" id="IPR033116">
    <property type="entry name" value="TRYPSIN_SER"/>
</dbReference>
<dbReference type="GO" id="GO:0004252">
    <property type="term" value="F:serine-type endopeptidase activity"/>
    <property type="evidence" value="ECO:0007669"/>
    <property type="project" value="InterPro"/>
</dbReference>
<dbReference type="CDD" id="cd00190">
    <property type="entry name" value="Tryp_SPc"/>
    <property type="match status" value="1"/>
</dbReference>
<evidence type="ECO:0000256" key="3">
    <source>
        <dbReference type="ARBA" id="ARBA00022670"/>
    </source>
</evidence>
<name>K4HZZ3_ABRGR</name>
<dbReference type="GO" id="GO:0030141">
    <property type="term" value="C:secretory granule"/>
    <property type="evidence" value="ECO:0007669"/>
    <property type="project" value="TreeGrafter"/>
</dbReference>
<feature type="chain" id="PRO_5003877298" evidence="8">
    <location>
        <begin position="21"/>
        <end position="255"/>
    </location>
</feature>
<evidence type="ECO:0000256" key="7">
    <source>
        <dbReference type="RuleBase" id="RU363034"/>
    </source>
</evidence>
<protein>
    <submittedName>
        <fullName evidence="10">Kallikrein-Abr-1</fullName>
    </submittedName>
</protein>
<feature type="signal peptide" evidence="8">
    <location>
        <begin position="1"/>
        <end position="20"/>
    </location>
</feature>
<dbReference type="PRINTS" id="PR00722">
    <property type="entry name" value="CHYMOTRYPSIN"/>
</dbReference>
<dbReference type="InterPro" id="IPR018114">
    <property type="entry name" value="TRYPSIN_HIS"/>
</dbReference>
<dbReference type="FunFam" id="2.40.10.10:FF:000010">
    <property type="entry name" value="Kallikrein related peptidase 11"/>
    <property type="match status" value="1"/>
</dbReference>
<dbReference type="PANTHER" id="PTHR24271:SF47">
    <property type="entry name" value="KALLIKREIN-1"/>
    <property type="match status" value="1"/>
</dbReference>
<evidence type="ECO:0000259" key="9">
    <source>
        <dbReference type="PROSITE" id="PS50240"/>
    </source>
</evidence>
<feature type="domain" description="Peptidase S1" evidence="9">
    <location>
        <begin position="25"/>
        <end position="255"/>
    </location>
</feature>
<keyword evidence="6" id="KW-1015">Disulfide bond</keyword>
<dbReference type="GO" id="GO:0090729">
    <property type="term" value="F:toxin activity"/>
    <property type="evidence" value="ECO:0007669"/>
    <property type="project" value="UniProtKB-KW"/>
</dbReference>
<evidence type="ECO:0000256" key="2">
    <source>
        <dbReference type="ARBA" id="ARBA00022656"/>
    </source>
</evidence>
<evidence type="ECO:0000256" key="8">
    <source>
        <dbReference type="SAM" id="SignalP"/>
    </source>
</evidence>
<dbReference type="PROSITE" id="PS00134">
    <property type="entry name" value="TRYPSIN_HIS"/>
    <property type="match status" value="1"/>
</dbReference>
<dbReference type="InterPro" id="IPR001254">
    <property type="entry name" value="Trypsin_dom"/>
</dbReference>
<sequence length="255" mass="27688">MEPTKLLPVLLLLLPTFVSANRKRIIGGQECSETDHPWLAILTSSSGSFCSAVLLNHEWVISAAHCYGSGKLKIWLGMHNFTAPRGHEQLRTSVRVICYPETNNSNTNVDCSITKDIMLVKLNRPVDYSEYIAPIDLPNTPAPLGTGCTVMGWGSITPANMTFPVVPHCVDIQVYNNSMCDYANYWLPVTDSMLCVGVLQGGQDSCKGDSGGPLVCGGELQGIVSLGGFPCAVPLEPAIYTKVHSYLDWIQSIVQ</sequence>